<evidence type="ECO:0000256" key="13">
    <source>
        <dbReference type="ARBA" id="ARBA00047899"/>
    </source>
</evidence>
<comment type="catalytic activity">
    <reaction evidence="14">
        <text>L-seryl-[protein] + ATP = O-phospho-L-seryl-[protein] + ADP + H(+)</text>
        <dbReference type="Rhea" id="RHEA:17989"/>
        <dbReference type="Rhea" id="RHEA-COMP:9863"/>
        <dbReference type="Rhea" id="RHEA-COMP:11604"/>
        <dbReference type="ChEBI" id="CHEBI:15378"/>
        <dbReference type="ChEBI" id="CHEBI:29999"/>
        <dbReference type="ChEBI" id="CHEBI:30616"/>
        <dbReference type="ChEBI" id="CHEBI:83421"/>
        <dbReference type="ChEBI" id="CHEBI:456216"/>
        <dbReference type="EC" id="2.7.11.1"/>
    </reaction>
</comment>
<evidence type="ECO:0000256" key="4">
    <source>
        <dbReference type="ARBA" id="ARBA00013948"/>
    </source>
</evidence>
<proteinExistence type="predicted"/>
<protein>
    <recommendedName>
        <fullName evidence="5">EKC/KEOPS complex subunit BUD32</fullName>
        <ecNumber evidence="3">2.7.11.1</ecNumber>
    </recommendedName>
    <alternativeName>
        <fullName evidence="11 12">Atypical Serine/threonine protein kinase BUD32</fullName>
    </alternativeName>
    <alternativeName>
        <fullName evidence="4">EKC/KEOPS complex subunit bud32</fullName>
    </alternativeName>
</protein>
<evidence type="ECO:0000256" key="15">
    <source>
        <dbReference type="SAM" id="MobiDB-lite"/>
    </source>
</evidence>
<keyword evidence="10" id="KW-0067">ATP-binding</keyword>
<dbReference type="SMART" id="SM00220">
    <property type="entry name" value="S_TKc"/>
    <property type="match status" value="1"/>
</dbReference>
<dbReference type="Gene3D" id="3.30.200.20">
    <property type="entry name" value="Phosphorylase Kinase, domain 1"/>
    <property type="match status" value="1"/>
</dbReference>
<dbReference type="PANTHER" id="PTHR47634:SF9">
    <property type="entry name" value="PROTEIN KINASE DOMAIN-CONTAINING PROTEIN-RELATED"/>
    <property type="match status" value="1"/>
</dbReference>
<evidence type="ECO:0000256" key="12">
    <source>
        <dbReference type="ARBA" id="ARBA00033194"/>
    </source>
</evidence>
<dbReference type="PROSITE" id="PS50011">
    <property type="entry name" value="PROTEIN_KINASE_DOM"/>
    <property type="match status" value="1"/>
</dbReference>
<evidence type="ECO:0000256" key="1">
    <source>
        <dbReference type="ARBA" id="ARBA00003747"/>
    </source>
</evidence>
<dbReference type="Proteomes" id="UP001310890">
    <property type="component" value="Unassembled WGS sequence"/>
</dbReference>
<evidence type="ECO:0000313" key="18">
    <source>
        <dbReference type="Proteomes" id="UP001310890"/>
    </source>
</evidence>
<dbReference type="SUPFAM" id="SSF56112">
    <property type="entry name" value="Protein kinase-like (PK-like)"/>
    <property type="match status" value="1"/>
</dbReference>
<evidence type="ECO:0000259" key="16">
    <source>
        <dbReference type="PROSITE" id="PS50011"/>
    </source>
</evidence>
<dbReference type="PROSITE" id="PS00109">
    <property type="entry name" value="PROTEIN_KINASE_TYR"/>
    <property type="match status" value="1"/>
</dbReference>
<accession>A0AAN7YNU6</accession>
<dbReference type="Gene3D" id="1.10.510.10">
    <property type="entry name" value="Transferase(Phosphotransferase) domain 1"/>
    <property type="match status" value="1"/>
</dbReference>
<organism evidence="17 18">
    <name type="scientific">Meristemomyces frigidus</name>
    <dbReference type="NCBI Taxonomy" id="1508187"/>
    <lineage>
        <taxon>Eukaryota</taxon>
        <taxon>Fungi</taxon>
        <taxon>Dikarya</taxon>
        <taxon>Ascomycota</taxon>
        <taxon>Pezizomycotina</taxon>
        <taxon>Dothideomycetes</taxon>
        <taxon>Dothideomycetidae</taxon>
        <taxon>Mycosphaerellales</taxon>
        <taxon>Teratosphaeriaceae</taxon>
        <taxon>Meristemomyces</taxon>
    </lineage>
</organism>
<evidence type="ECO:0000256" key="5">
    <source>
        <dbReference type="ARBA" id="ARBA00019973"/>
    </source>
</evidence>
<dbReference type="GO" id="GO:0000245">
    <property type="term" value="P:spliceosomal complex assembly"/>
    <property type="evidence" value="ECO:0007669"/>
    <property type="project" value="TreeGrafter"/>
</dbReference>
<sequence>MAFLRSLTGRGRKPNGDSAAQRRAMRQLQPVESGRQIEEETAFDYHRREFYPVWIGMIIKERYEVLAKLDWGSAATTWFCKDQVTQRFVALKITAIQLAADGSRHVQQRLEWKAYNRLSGMETSHEGVRYIREIQARFDLSSPSAAGAEHACLVFDVAGVHLTELERIYPGRRLPINLTKDVLKNVLKAMDFLHSEAGIVHTDIRKENIFFPASQRCCALFAERVAKQKPAGKLDPDTGRIIYRSTHFPDLLTSQEMSLGRPVLGDFSEAQIIKDGRHNLPPRLVGPEPFRSPESIIGMPLNTGLDLWALSQLAFAMVSSRDLLTVYDHSGDWNSTMHLAQMHALMSSPPRVALIQSRYALNYWEESGSWKRTLACSPRDFDAELDAALEAADRAAHGHFIDFLRGIFKWMPEERSAAGKLLQHRFLDENRTAVVHPYEHEEEESEEESFAAAEAKRNAEINAGSGYGDGSARRPGMGGRKQSMDVACRELKQMKRKQSVLRRAFMG</sequence>
<dbReference type="GO" id="GO:0004674">
    <property type="term" value="F:protein serine/threonine kinase activity"/>
    <property type="evidence" value="ECO:0007669"/>
    <property type="project" value="UniProtKB-KW"/>
</dbReference>
<keyword evidence="6" id="KW-0723">Serine/threonine-protein kinase</keyword>
<dbReference type="Pfam" id="PF00069">
    <property type="entry name" value="Pkinase"/>
    <property type="match status" value="1"/>
</dbReference>
<dbReference type="PANTHER" id="PTHR47634">
    <property type="entry name" value="PROTEIN KINASE DOMAIN-CONTAINING PROTEIN-RELATED"/>
    <property type="match status" value="1"/>
</dbReference>
<reference evidence="17" key="1">
    <citation type="submission" date="2023-08" db="EMBL/GenBank/DDBJ databases">
        <title>Black Yeasts Isolated from many extreme environments.</title>
        <authorList>
            <person name="Coleine C."/>
            <person name="Stajich J.E."/>
            <person name="Selbmann L."/>
        </authorList>
    </citation>
    <scope>NUCLEOTIDE SEQUENCE</scope>
    <source>
        <strain evidence="17">CCFEE 5401</strain>
    </source>
</reference>
<comment type="subunit">
    <text evidence="2">Component of the EKC/KEOPS complex composed of at least BUD32, CGI121, GON7, KAE1 and PCC1; the whole complex dimerizes.</text>
</comment>
<evidence type="ECO:0000256" key="14">
    <source>
        <dbReference type="ARBA" id="ARBA00048679"/>
    </source>
</evidence>
<feature type="domain" description="Protein kinase" evidence="16">
    <location>
        <begin position="63"/>
        <end position="427"/>
    </location>
</feature>
<evidence type="ECO:0000256" key="7">
    <source>
        <dbReference type="ARBA" id="ARBA00022679"/>
    </source>
</evidence>
<dbReference type="InterPro" id="IPR000719">
    <property type="entry name" value="Prot_kinase_dom"/>
</dbReference>
<feature type="region of interest" description="Disordered" evidence="15">
    <location>
        <begin position="1"/>
        <end position="32"/>
    </location>
</feature>
<evidence type="ECO:0000256" key="9">
    <source>
        <dbReference type="ARBA" id="ARBA00022777"/>
    </source>
</evidence>
<gene>
    <name evidence="17" type="ORF">LTR62_004941</name>
</gene>
<comment type="function">
    <text evidence="1">Component of the EKC/KEOPS complex that is required for the formation of a threonylcarbamoyl group on adenosine at position 37 (t(6)A37) in tRNAs that read codons beginning with adenine. The complex is probably involved in the transfer of the threonylcarbamoyl moiety of threonylcarbamoyl-AMP (TC-AMP) to the N6 group of A37. BUD32 has ATPase activity in the context of the EKC/KEOPS complex and likely plays a supporting role to the catalytic subunit KAE1. The EKC/KEOPS complex also promotes both telomere uncapping and telomere elongation. The complex is required for efficient recruitment of transcriptional coactivators.</text>
</comment>
<evidence type="ECO:0000256" key="3">
    <source>
        <dbReference type="ARBA" id="ARBA00012513"/>
    </source>
</evidence>
<evidence type="ECO:0000256" key="8">
    <source>
        <dbReference type="ARBA" id="ARBA00022741"/>
    </source>
</evidence>
<dbReference type="InterPro" id="IPR008266">
    <property type="entry name" value="Tyr_kinase_AS"/>
</dbReference>
<dbReference type="EMBL" id="JAVRRL010000039">
    <property type="protein sequence ID" value="KAK5111488.1"/>
    <property type="molecule type" value="Genomic_DNA"/>
</dbReference>
<feature type="region of interest" description="Disordered" evidence="15">
    <location>
        <begin position="461"/>
        <end position="485"/>
    </location>
</feature>
<evidence type="ECO:0000256" key="6">
    <source>
        <dbReference type="ARBA" id="ARBA00022527"/>
    </source>
</evidence>
<evidence type="ECO:0000256" key="10">
    <source>
        <dbReference type="ARBA" id="ARBA00022840"/>
    </source>
</evidence>
<dbReference type="AlphaFoldDB" id="A0AAN7YNU6"/>
<evidence type="ECO:0000256" key="2">
    <source>
        <dbReference type="ARBA" id="ARBA00011534"/>
    </source>
</evidence>
<dbReference type="InterPro" id="IPR051334">
    <property type="entry name" value="SRPK"/>
</dbReference>
<keyword evidence="9" id="KW-0418">Kinase</keyword>
<keyword evidence="8" id="KW-0547">Nucleotide-binding</keyword>
<name>A0AAN7YNU6_9PEZI</name>
<evidence type="ECO:0000313" key="17">
    <source>
        <dbReference type="EMBL" id="KAK5111488.1"/>
    </source>
</evidence>
<comment type="caution">
    <text evidence="17">The sequence shown here is derived from an EMBL/GenBank/DDBJ whole genome shotgun (WGS) entry which is preliminary data.</text>
</comment>
<dbReference type="GO" id="GO:0050684">
    <property type="term" value="P:regulation of mRNA processing"/>
    <property type="evidence" value="ECO:0007669"/>
    <property type="project" value="TreeGrafter"/>
</dbReference>
<dbReference type="InterPro" id="IPR011009">
    <property type="entry name" value="Kinase-like_dom_sf"/>
</dbReference>
<dbReference type="EC" id="2.7.11.1" evidence="3"/>
<comment type="catalytic activity">
    <reaction evidence="13">
        <text>L-threonyl-[protein] + ATP = O-phospho-L-threonyl-[protein] + ADP + H(+)</text>
        <dbReference type="Rhea" id="RHEA:46608"/>
        <dbReference type="Rhea" id="RHEA-COMP:11060"/>
        <dbReference type="Rhea" id="RHEA-COMP:11605"/>
        <dbReference type="ChEBI" id="CHEBI:15378"/>
        <dbReference type="ChEBI" id="CHEBI:30013"/>
        <dbReference type="ChEBI" id="CHEBI:30616"/>
        <dbReference type="ChEBI" id="CHEBI:61977"/>
        <dbReference type="ChEBI" id="CHEBI:456216"/>
        <dbReference type="EC" id="2.7.11.1"/>
    </reaction>
</comment>
<dbReference type="GO" id="GO:0005524">
    <property type="term" value="F:ATP binding"/>
    <property type="evidence" value="ECO:0007669"/>
    <property type="project" value="UniProtKB-KW"/>
</dbReference>
<keyword evidence="7" id="KW-0808">Transferase</keyword>
<evidence type="ECO:0000256" key="11">
    <source>
        <dbReference type="ARBA" id="ARBA00030980"/>
    </source>
</evidence>